<keyword evidence="4" id="KW-1185">Reference proteome</keyword>
<proteinExistence type="predicted"/>
<dbReference type="GO" id="GO:0005856">
    <property type="term" value="C:cytoskeleton"/>
    <property type="evidence" value="ECO:0007669"/>
    <property type="project" value="InterPro"/>
</dbReference>
<dbReference type="SMART" id="SM00139">
    <property type="entry name" value="MyTH4"/>
    <property type="match status" value="1"/>
</dbReference>
<evidence type="ECO:0000259" key="2">
    <source>
        <dbReference type="PROSITE" id="PS51016"/>
    </source>
</evidence>
<dbReference type="InterPro" id="IPR038185">
    <property type="entry name" value="MyTH4_dom_sf"/>
</dbReference>
<dbReference type="AlphaFoldDB" id="A0AAD9P2D1"/>
<dbReference type="Gene3D" id="1.25.40.530">
    <property type="entry name" value="MyTH4 domain"/>
    <property type="match status" value="1"/>
</dbReference>
<dbReference type="PANTHER" id="PTHR22692">
    <property type="entry name" value="MYOSIN VII, XV"/>
    <property type="match status" value="1"/>
</dbReference>
<name>A0AAD9P2D1_RIDPI</name>
<reference evidence="3" key="1">
    <citation type="journal article" date="2023" name="Mol. Biol. Evol.">
        <title>Third-Generation Sequencing Reveals the Adaptive Role of the Epigenome in Three Deep-Sea Polychaetes.</title>
        <authorList>
            <person name="Perez M."/>
            <person name="Aroh O."/>
            <person name="Sun Y."/>
            <person name="Lan Y."/>
            <person name="Juniper S.K."/>
            <person name="Young C.R."/>
            <person name="Angers B."/>
            <person name="Qian P.Y."/>
        </authorList>
    </citation>
    <scope>NUCLEOTIDE SEQUENCE</scope>
    <source>
        <strain evidence="3">R07B-5</strain>
    </source>
</reference>
<comment type="caution">
    <text evidence="3">The sequence shown here is derived from an EMBL/GenBank/DDBJ whole genome shotgun (WGS) entry which is preliminary data.</text>
</comment>
<feature type="domain" description="MyTH4" evidence="2">
    <location>
        <begin position="216"/>
        <end position="351"/>
    </location>
</feature>
<dbReference type="InterPro" id="IPR051567">
    <property type="entry name" value="Unconventional_Myosin_ATPase"/>
</dbReference>
<dbReference type="PANTHER" id="PTHR22692:SF33">
    <property type="entry name" value="MYOSIN"/>
    <property type="match status" value="1"/>
</dbReference>
<dbReference type="Proteomes" id="UP001209878">
    <property type="component" value="Unassembled WGS sequence"/>
</dbReference>
<protein>
    <recommendedName>
        <fullName evidence="2">MyTH4 domain-containing protein</fullName>
    </recommendedName>
</protein>
<evidence type="ECO:0000313" key="3">
    <source>
        <dbReference type="EMBL" id="KAK2186868.1"/>
    </source>
</evidence>
<organism evidence="3 4">
    <name type="scientific">Ridgeia piscesae</name>
    <name type="common">Tubeworm</name>
    <dbReference type="NCBI Taxonomy" id="27915"/>
    <lineage>
        <taxon>Eukaryota</taxon>
        <taxon>Metazoa</taxon>
        <taxon>Spiralia</taxon>
        <taxon>Lophotrochozoa</taxon>
        <taxon>Annelida</taxon>
        <taxon>Polychaeta</taxon>
        <taxon>Sedentaria</taxon>
        <taxon>Canalipalpata</taxon>
        <taxon>Sabellida</taxon>
        <taxon>Siboglinidae</taxon>
        <taxon>Ridgeia</taxon>
    </lineage>
</organism>
<dbReference type="Pfam" id="PF00784">
    <property type="entry name" value="MyTH4"/>
    <property type="match status" value="1"/>
</dbReference>
<evidence type="ECO:0000313" key="4">
    <source>
        <dbReference type="Proteomes" id="UP001209878"/>
    </source>
</evidence>
<gene>
    <name evidence="3" type="ORF">NP493_185g00002</name>
</gene>
<accession>A0AAD9P2D1</accession>
<dbReference type="EMBL" id="JAODUO010000185">
    <property type="protein sequence ID" value="KAK2186868.1"/>
    <property type="molecule type" value="Genomic_DNA"/>
</dbReference>
<sequence length="351" mass="39357">MRAQRSKDTSEMSPIPMDYVDEVGGRHTPSMCSDHRTNRPTSNHTQVPLAKMEDFSVENGFLTDATSVSNLQNSSDANDASETGMSMGSTHAMAMTPVNLNGDVCRNRHKVIDVNANGISKQRQQWTGPVICNYEDLESVLLGDSDEEDDADVDDDDESVSSSGHCDMLEFAERYFNVQQIPTTAYSGPLSKTVNRVKKRASREMVIPIENLLSYTKQSVITNSLVRLLVPDDIPIACSIFKDICRYMKGELKGDTEHQVLQGIINHGLQRIDLRDEIFCQLMRQTSDNPHEDLCLRVWQIMCLCVVSFHPSRTLKKVITHRTVTSDSCVVFCIVLDQLTSSILPQLIFCF</sequence>
<dbReference type="InterPro" id="IPR000857">
    <property type="entry name" value="MyTH4_dom"/>
</dbReference>
<dbReference type="PROSITE" id="PS51016">
    <property type="entry name" value="MYTH4"/>
    <property type="match status" value="1"/>
</dbReference>
<evidence type="ECO:0000256" key="1">
    <source>
        <dbReference type="SAM" id="MobiDB-lite"/>
    </source>
</evidence>
<feature type="region of interest" description="Disordered" evidence="1">
    <location>
        <begin position="67"/>
        <end position="87"/>
    </location>
</feature>